<name>A0A6N7ITB5_9FIRM</name>
<dbReference type="Proteomes" id="UP000441717">
    <property type="component" value="Unassembled WGS sequence"/>
</dbReference>
<evidence type="ECO:0000313" key="1">
    <source>
        <dbReference type="EMBL" id="MQL53356.1"/>
    </source>
</evidence>
<dbReference type="AlphaFoldDB" id="A0A6N7ITB5"/>
<accession>A0A6N7ITB5</accession>
<gene>
    <name evidence="1" type="ORF">GFC01_14035</name>
</gene>
<dbReference type="RefSeq" id="WP_152947833.1">
    <property type="nucleotide sequence ID" value="NZ_WHYR01000047.1"/>
</dbReference>
<dbReference type="OrthoDB" id="1809186at2"/>
<comment type="caution">
    <text evidence="1">The sequence shown here is derived from an EMBL/GenBank/DDBJ whole genome shotgun (WGS) entry which is preliminary data.</text>
</comment>
<reference evidence="1 2" key="1">
    <citation type="submission" date="2019-10" db="EMBL/GenBank/DDBJ databases">
        <title>Comparative genomics of sulfur disproportionating microorganisms.</title>
        <authorList>
            <person name="Ward L.M."/>
            <person name="Bertran E."/>
            <person name="Johnston D."/>
        </authorList>
    </citation>
    <scope>NUCLEOTIDE SEQUENCE [LARGE SCALE GENOMIC DNA]</scope>
    <source>
        <strain evidence="1 2">DSM 14055</strain>
    </source>
</reference>
<sequence length="79" mass="8713">MEKSSLDPNMLPEPWRSMLQNIDPAAIEQLRASIDPAALLGMLNGAMDFMRQSLNEKDGQAVNELLASLMQLLNQKGNS</sequence>
<protein>
    <submittedName>
        <fullName evidence="1">Uncharacterized protein</fullName>
    </submittedName>
</protein>
<keyword evidence="2" id="KW-1185">Reference proteome</keyword>
<proteinExistence type="predicted"/>
<organism evidence="1 2">
    <name type="scientific">Desulfofundulus thermobenzoicus</name>
    <dbReference type="NCBI Taxonomy" id="29376"/>
    <lineage>
        <taxon>Bacteria</taxon>
        <taxon>Bacillati</taxon>
        <taxon>Bacillota</taxon>
        <taxon>Clostridia</taxon>
        <taxon>Eubacteriales</taxon>
        <taxon>Peptococcaceae</taxon>
        <taxon>Desulfofundulus</taxon>
    </lineage>
</organism>
<evidence type="ECO:0000313" key="2">
    <source>
        <dbReference type="Proteomes" id="UP000441717"/>
    </source>
</evidence>
<dbReference type="EMBL" id="WHYR01000047">
    <property type="protein sequence ID" value="MQL53356.1"/>
    <property type="molecule type" value="Genomic_DNA"/>
</dbReference>